<evidence type="ECO:0000256" key="1">
    <source>
        <dbReference type="ARBA" id="ARBA00000085"/>
    </source>
</evidence>
<dbReference type="InterPro" id="IPR004358">
    <property type="entry name" value="Sig_transdc_His_kin-like_C"/>
</dbReference>
<protein>
    <recommendedName>
        <fullName evidence="9">Circadian input-output histidine kinase CikA</fullName>
        <ecNumber evidence="3">2.7.13.3</ecNumber>
    </recommendedName>
    <alternativeName>
        <fullName evidence="4">Stage 0 sporulation protein A homolog</fullName>
    </alternativeName>
</protein>
<dbReference type="InterPro" id="IPR029787">
    <property type="entry name" value="Nucleotide_cyclase"/>
</dbReference>
<dbReference type="Gene3D" id="3.30.565.10">
    <property type="entry name" value="Histidine kinase-like ATPase, C-terminal domain"/>
    <property type="match status" value="1"/>
</dbReference>
<dbReference type="SMART" id="SM00267">
    <property type="entry name" value="GGDEF"/>
    <property type="match status" value="1"/>
</dbReference>
<organism evidence="15 16">
    <name type="scientific">Eisenbergiella massiliensis</name>
    <dbReference type="NCBI Taxonomy" id="1720294"/>
    <lineage>
        <taxon>Bacteria</taxon>
        <taxon>Bacillati</taxon>
        <taxon>Bacillota</taxon>
        <taxon>Clostridia</taxon>
        <taxon>Lachnospirales</taxon>
        <taxon>Lachnospiraceae</taxon>
        <taxon>Eisenbergiella</taxon>
    </lineage>
</organism>
<keyword evidence="11" id="KW-1133">Transmembrane helix</keyword>
<dbReference type="PANTHER" id="PTHR45339:SF1">
    <property type="entry name" value="HYBRID SIGNAL TRANSDUCTION HISTIDINE KINASE J"/>
    <property type="match status" value="1"/>
</dbReference>
<keyword evidence="5 10" id="KW-0597">Phosphoprotein</keyword>
<evidence type="ECO:0000259" key="12">
    <source>
        <dbReference type="PROSITE" id="PS50109"/>
    </source>
</evidence>
<dbReference type="Gene3D" id="3.30.450.20">
    <property type="entry name" value="PAS domain"/>
    <property type="match status" value="1"/>
</dbReference>
<keyword evidence="7" id="KW-0902">Two-component regulatory system</keyword>
<evidence type="ECO:0000256" key="7">
    <source>
        <dbReference type="ARBA" id="ARBA00023012"/>
    </source>
</evidence>
<dbReference type="CDD" id="cd17546">
    <property type="entry name" value="REC_hyHK_CKI1_RcsC-like"/>
    <property type="match status" value="1"/>
</dbReference>
<feature type="domain" description="GGDEF" evidence="14">
    <location>
        <begin position="605"/>
        <end position="740"/>
    </location>
</feature>
<dbReference type="InterPro" id="IPR036890">
    <property type="entry name" value="HATPase_C_sf"/>
</dbReference>
<evidence type="ECO:0000259" key="13">
    <source>
        <dbReference type="PROSITE" id="PS50110"/>
    </source>
</evidence>
<evidence type="ECO:0000313" key="16">
    <source>
        <dbReference type="Proteomes" id="UP000260812"/>
    </source>
</evidence>
<dbReference type="PROSITE" id="PS50110">
    <property type="entry name" value="RESPONSE_REGULATORY"/>
    <property type="match status" value="1"/>
</dbReference>
<dbReference type="Gene3D" id="3.30.70.270">
    <property type="match status" value="1"/>
</dbReference>
<dbReference type="PROSITE" id="PS50109">
    <property type="entry name" value="HIS_KIN"/>
    <property type="match status" value="1"/>
</dbReference>
<dbReference type="PRINTS" id="PR00344">
    <property type="entry name" value="BCTRLSENSOR"/>
</dbReference>
<dbReference type="EC" id="2.7.13.3" evidence="3"/>
<dbReference type="InterPro" id="IPR005467">
    <property type="entry name" value="His_kinase_dom"/>
</dbReference>
<dbReference type="Pfam" id="PF00072">
    <property type="entry name" value="Response_reg"/>
    <property type="match status" value="1"/>
</dbReference>
<dbReference type="InterPro" id="IPR003661">
    <property type="entry name" value="HisK_dim/P_dom"/>
</dbReference>
<comment type="similarity">
    <text evidence="2">In the N-terminal section; belongs to the phytochrome family.</text>
</comment>
<feature type="modified residue" description="4-aspartylphosphate" evidence="10">
    <location>
        <position position="1237"/>
    </location>
</feature>
<dbReference type="SMART" id="SM00388">
    <property type="entry name" value="HisKA"/>
    <property type="match status" value="1"/>
</dbReference>
<reference evidence="15" key="1">
    <citation type="submission" date="2018-08" db="EMBL/GenBank/DDBJ databases">
        <title>A genome reference for cultivated species of the human gut microbiota.</title>
        <authorList>
            <person name="Zou Y."/>
            <person name="Xue W."/>
            <person name="Luo G."/>
        </authorList>
    </citation>
    <scope>NUCLEOTIDE SEQUENCE [LARGE SCALE GENOMIC DNA]</scope>
    <source>
        <strain evidence="15">TF05-5AC</strain>
    </source>
</reference>
<keyword evidence="11" id="KW-0812">Transmembrane</keyword>
<dbReference type="Pfam" id="PF00990">
    <property type="entry name" value="GGDEF"/>
    <property type="match status" value="1"/>
</dbReference>
<name>A0A3E3I333_9FIRM</name>
<dbReference type="Gene3D" id="3.40.50.2300">
    <property type="match status" value="1"/>
</dbReference>
<dbReference type="EMBL" id="QVLV01000009">
    <property type="protein sequence ID" value="RGE59181.1"/>
    <property type="molecule type" value="Genomic_DNA"/>
</dbReference>
<evidence type="ECO:0000256" key="6">
    <source>
        <dbReference type="ARBA" id="ARBA00022777"/>
    </source>
</evidence>
<dbReference type="CDD" id="cd16922">
    <property type="entry name" value="HATPase_EvgS-ArcB-TorS-like"/>
    <property type="match status" value="1"/>
</dbReference>
<dbReference type="CDD" id="cd00082">
    <property type="entry name" value="HisKA"/>
    <property type="match status" value="1"/>
</dbReference>
<dbReference type="SMART" id="SM00387">
    <property type="entry name" value="HATPase_c"/>
    <property type="match status" value="1"/>
</dbReference>
<evidence type="ECO:0000256" key="9">
    <source>
        <dbReference type="ARBA" id="ARBA00074306"/>
    </source>
</evidence>
<feature type="domain" description="Response regulatory" evidence="13">
    <location>
        <begin position="1185"/>
        <end position="1306"/>
    </location>
</feature>
<evidence type="ECO:0000259" key="14">
    <source>
        <dbReference type="PROSITE" id="PS50887"/>
    </source>
</evidence>
<dbReference type="Proteomes" id="UP000260812">
    <property type="component" value="Unassembled WGS sequence"/>
</dbReference>
<evidence type="ECO:0000256" key="3">
    <source>
        <dbReference type="ARBA" id="ARBA00012438"/>
    </source>
</evidence>
<comment type="caution">
    <text evidence="15">The sequence shown here is derived from an EMBL/GenBank/DDBJ whole genome shotgun (WGS) entry which is preliminary data.</text>
</comment>
<dbReference type="InterPro" id="IPR011006">
    <property type="entry name" value="CheY-like_superfamily"/>
</dbReference>
<dbReference type="Pfam" id="PF02518">
    <property type="entry name" value="HATPase_c"/>
    <property type="match status" value="1"/>
</dbReference>
<dbReference type="PROSITE" id="PS50887">
    <property type="entry name" value="GGDEF"/>
    <property type="match status" value="1"/>
</dbReference>
<dbReference type="InterPro" id="IPR000160">
    <property type="entry name" value="GGDEF_dom"/>
</dbReference>
<dbReference type="Gene3D" id="1.10.287.130">
    <property type="match status" value="1"/>
</dbReference>
<dbReference type="SMART" id="SM00448">
    <property type="entry name" value="REC"/>
    <property type="match status" value="1"/>
</dbReference>
<keyword evidence="16" id="KW-1185">Reference proteome</keyword>
<evidence type="ECO:0000256" key="10">
    <source>
        <dbReference type="PROSITE-ProRule" id="PRU00169"/>
    </source>
</evidence>
<keyword evidence="6" id="KW-0808">Transferase</keyword>
<dbReference type="InterPro" id="IPR003594">
    <property type="entry name" value="HATPase_dom"/>
</dbReference>
<dbReference type="InterPro" id="IPR001789">
    <property type="entry name" value="Sig_transdc_resp-reg_receiver"/>
</dbReference>
<dbReference type="InterPro" id="IPR043128">
    <property type="entry name" value="Rev_trsase/Diguanyl_cyclase"/>
</dbReference>
<feature type="transmembrane region" description="Helical" evidence="11">
    <location>
        <begin position="367"/>
        <end position="390"/>
    </location>
</feature>
<dbReference type="SUPFAM" id="SSF55073">
    <property type="entry name" value="Nucleotide cyclase"/>
    <property type="match status" value="1"/>
</dbReference>
<dbReference type="Pfam" id="PF00512">
    <property type="entry name" value="HisKA"/>
    <property type="match status" value="1"/>
</dbReference>
<dbReference type="SUPFAM" id="SSF55874">
    <property type="entry name" value="ATPase domain of HSP90 chaperone/DNA topoisomerase II/histidine kinase"/>
    <property type="match status" value="1"/>
</dbReference>
<dbReference type="PANTHER" id="PTHR45339">
    <property type="entry name" value="HYBRID SIGNAL TRANSDUCTION HISTIDINE KINASE J"/>
    <property type="match status" value="1"/>
</dbReference>
<feature type="domain" description="Histidine kinase" evidence="12">
    <location>
        <begin position="940"/>
        <end position="1162"/>
    </location>
</feature>
<evidence type="ECO:0000256" key="11">
    <source>
        <dbReference type="SAM" id="Phobius"/>
    </source>
</evidence>
<accession>A0A3E3I333</accession>
<dbReference type="GeneID" id="97988039"/>
<comment type="function">
    <text evidence="8">May play the central regulatory role in sporulation. It may be an element of the effector pathway responsible for the activation of sporulation genes in response to nutritional stress. Spo0A may act in concert with spo0H (a sigma factor) to control the expression of some genes that are critical to the sporulation process.</text>
</comment>
<evidence type="ECO:0000256" key="4">
    <source>
        <dbReference type="ARBA" id="ARBA00018672"/>
    </source>
</evidence>
<dbReference type="NCBIfam" id="TIGR00254">
    <property type="entry name" value="GGDEF"/>
    <property type="match status" value="1"/>
</dbReference>
<keyword evidence="6" id="KW-0418">Kinase</keyword>
<evidence type="ECO:0000256" key="8">
    <source>
        <dbReference type="ARBA" id="ARBA00024867"/>
    </source>
</evidence>
<comment type="catalytic activity">
    <reaction evidence="1">
        <text>ATP + protein L-histidine = ADP + protein N-phospho-L-histidine.</text>
        <dbReference type="EC" id="2.7.13.3"/>
    </reaction>
</comment>
<proteinExistence type="inferred from homology"/>
<sequence>MRMKKRTIFSLFVVPLILVMMVQAMISYGTFFFSGTPFLLKEYSVGILNQTVENRKILLENDMVQRWSEMKEEEAKAKNALEQQLTTRRITVHDFLNNEEAQKDFLENMLDTMLYMMRKNTVTGSFLILANDSVGTQESTCDGIYFRDSDPTGNPADYADVLLERGASSFSHAKGIPLDTLWTTSFHLGKSGELSCDDFFFKPYEAAKLYPDTDYRNLAYWSRPFTLEGNTKSDSYHMIAYSIPLVYQGTVYGVMGVEISENYLAEMLPVRELNSQNQGSYMLAGLAEDGSLDPMVVTGAAVLTMERLETETTRYNSLYRLSVRGREAYAGVSRLHLYNTNTPFSDEVWVVAGVEGERELFGIGNKIVWNLLIAILVGLVFGMVSIYIMVSHFTKPIRGLVKCIRNSGGKRLTGYQMSDIAEVDELFDVVQELMVRQQEAEYSLMEEKERYRIALQSSTDILYSYDVRGDCMNVYNVGDKEGMEGVTECHYDSDALEQLKACCLHEDDREMVREALRESENEIDLVFEARMSEEATDYSWMEMTGKVICDANGERSKIIGSIKNIHEKKIQELMELDTVRRDPVTGLYRRSVGEKMISAQWEENTAGCLLLLDMDRFRELDERYGIVFGDAILEQIGSSILKIKETFTEDGRIRMMAVREGGDEILIWMEGAGKAEAADFLQALRERIAGIYPDAGFCLQISSGGAVRRKKEELSALMDRAAWALAYAKNSRSGVSVFYEELSGEQLESLCRKPEIDEIVSVSYQRGIPMVPLVFNFFDKSSDVSGILSVLLVKLGTHYGLSDILISEADAQFYTVHMAYQWHSRPEYRIGGGAKYFTEEEYEEYAASLNGGFRIFAGSAERKKENDFFVIPPRTSCLTVPLYDSGKYTGCITYAADAEQLNLREAERGELLEIAKIIESNINRERYDLASRAKSDFLSRMSHEIRTPMNAIIGMTGIAIQEKQDSQKVEDCLHKIDSSSQYLLSLINDILDMSKIESGKMKLENGIFSMKQLLEGVYNLIEPQTMEKNIEFTREFVISEEWVTGDSLHLNQVLINLLGNAVKFTPRGGHIRLKAVQKPAGEGMVKTTFSVRDDGIGVSSENRQRIFRSFEQASDDTSRKYGGTGLGLAISDRLVRMMGGHIALESEENKGSDFSFTLLQTVGKRPVEEDDKLTEGALAGLEGARILLVEDNELNLEIARTILEMQKCQVETALNGQEGVERFCESSEGYYDLILMDIRMPVMDGLEAAKLIRASGRTDARTVPIVAMSANAFEEDVKKSLESGMNAHLAKPFQMEDLIRTMRRIIGRENRVGKNGPGETEAE</sequence>
<evidence type="ECO:0000256" key="5">
    <source>
        <dbReference type="ARBA" id="ARBA00022553"/>
    </source>
</evidence>
<dbReference type="GO" id="GO:0000155">
    <property type="term" value="F:phosphorelay sensor kinase activity"/>
    <property type="evidence" value="ECO:0007669"/>
    <property type="project" value="InterPro"/>
</dbReference>
<dbReference type="SUPFAM" id="SSF47384">
    <property type="entry name" value="Homodimeric domain of signal transducing histidine kinase"/>
    <property type="match status" value="1"/>
</dbReference>
<keyword evidence="11" id="KW-0472">Membrane</keyword>
<dbReference type="SUPFAM" id="SSF52172">
    <property type="entry name" value="CheY-like"/>
    <property type="match status" value="1"/>
</dbReference>
<dbReference type="FunFam" id="3.30.565.10:FF:000010">
    <property type="entry name" value="Sensor histidine kinase RcsC"/>
    <property type="match status" value="1"/>
</dbReference>
<dbReference type="CDD" id="cd01949">
    <property type="entry name" value="GGDEF"/>
    <property type="match status" value="1"/>
</dbReference>
<dbReference type="RefSeq" id="WP_117544797.1">
    <property type="nucleotide sequence ID" value="NZ_JBKUNB010000002.1"/>
</dbReference>
<evidence type="ECO:0000256" key="2">
    <source>
        <dbReference type="ARBA" id="ARBA00006402"/>
    </source>
</evidence>
<evidence type="ECO:0000313" key="15">
    <source>
        <dbReference type="EMBL" id="RGE59181.1"/>
    </source>
</evidence>
<gene>
    <name evidence="15" type="ORF">DXC51_14480</name>
</gene>
<dbReference type="InterPro" id="IPR036097">
    <property type="entry name" value="HisK_dim/P_sf"/>
</dbReference>